<evidence type="ECO:0000256" key="4">
    <source>
        <dbReference type="ARBA" id="ARBA00022452"/>
    </source>
</evidence>
<dbReference type="GO" id="GO:0015159">
    <property type="term" value="F:polysaccharide transmembrane transporter activity"/>
    <property type="evidence" value="ECO:0007669"/>
    <property type="project" value="InterPro"/>
</dbReference>
<keyword evidence="12" id="KW-0564">Palmitate</keyword>
<feature type="domain" description="Polysaccharide export protein N-terminal" evidence="16">
    <location>
        <begin position="53"/>
        <end position="146"/>
    </location>
</feature>
<keyword evidence="10" id="KW-0626">Porin</keyword>
<dbReference type="Pfam" id="PF22461">
    <property type="entry name" value="SLBB_2"/>
    <property type="match status" value="1"/>
</dbReference>
<proteinExistence type="inferred from homology"/>
<evidence type="ECO:0000313" key="18">
    <source>
        <dbReference type="EMBL" id="SHO46111.1"/>
    </source>
</evidence>
<accession>A0A1M7Y2S7</accession>
<evidence type="ECO:0000256" key="11">
    <source>
        <dbReference type="ARBA" id="ARBA00023136"/>
    </source>
</evidence>
<keyword evidence="4" id="KW-1134">Transmembrane beta strand</keyword>
<dbReference type="RefSeq" id="WP_084553590.1">
    <property type="nucleotide sequence ID" value="NZ_FRFE01000005.1"/>
</dbReference>
<keyword evidence="3" id="KW-0813">Transport</keyword>
<dbReference type="GO" id="GO:0009279">
    <property type="term" value="C:cell outer membrane"/>
    <property type="evidence" value="ECO:0007669"/>
    <property type="project" value="UniProtKB-SubCell"/>
</dbReference>
<dbReference type="STRING" id="1121416.SAMN02745220_01300"/>
<evidence type="ECO:0000256" key="8">
    <source>
        <dbReference type="ARBA" id="ARBA00023047"/>
    </source>
</evidence>
<evidence type="ECO:0000313" key="19">
    <source>
        <dbReference type="Proteomes" id="UP000184603"/>
    </source>
</evidence>
<evidence type="ECO:0000259" key="16">
    <source>
        <dbReference type="Pfam" id="PF02563"/>
    </source>
</evidence>
<evidence type="ECO:0000259" key="17">
    <source>
        <dbReference type="Pfam" id="PF22461"/>
    </source>
</evidence>
<evidence type="ECO:0000256" key="6">
    <source>
        <dbReference type="ARBA" id="ARBA00022692"/>
    </source>
</evidence>
<dbReference type="PANTHER" id="PTHR33619">
    <property type="entry name" value="POLYSACCHARIDE EXPORT PROTEIN GFCE-RELATED"/>
    <property type="match status" value="1"/>
</dbReference>
<keyword evidence="5" id="KW-0762">Sugar transport</keyword>
<feature type="domain" description="SLBB" evidence="17">
    <location>
        <begin position="152"/>
        <end position="238"/>
    </location>
</feature>
<dbReference type="AlphaFoldDB" id="A0A1M7Y2S7"/>
<evidence type="ECO:0000256" key="9">
    <source>
        <dbReference type="ARBA" id="ARBA00023065"/>
    </source>
</evidence>
<dbReference type="EMBL" id="FRFE01000005">
    <property type="protein sequence ID" value="SHO46111.1"/>
    <property type="molecule type" value="Genomic_DNA"/>
</dbReference>
<dbReference type="Gene3D" id="3.10.560.10">
    <property type="entry name" value="Outer membrane lipoprotein wza domain like"/>
    <property type="match status" value="1"/>
</dbReference>
<keyword evidence="19" id="KW-1185">Reference proteome</keyword>
<dbReference type="PANTHER" id="PTHR33619:SF3">
    <property type="entry name" value="POLYSACCHARIDE EXPORT PROTEIN GFCE-RELATED"/>
    <property type="match status" value="1"/>
</dbReference>
<organism evidence="18 19">
    <name type="scientific">Desulfopila aestuarii DSM 18488</name>
    <dbReference type="NCBI Taxonomy" id="1121416"/>
    <lineage>
        <taxon>Bacteria</taxon>
        <taxon>Pseudomonadati</taxon>
        <taxon>Thermodesulfobacteriota</taxon>
        <taxon>Desulfobulbia</taxon>
        <taxon>Desulfobulbales</taxon>
        <taxon>Desulfocapsaceae</taxon>
        <taxon>Desulfopila</taxon>
    </lineage>
</organism>
<dbReference type="InterPro" id="IPR054765">
    <property type="entry name" value="SLBB_dom"/>
</dbReference>
<feature type="chain" id="PRO_5013020443" evidence="15">
    <location>
        <begin position="24"/>
        <end position="239"/>
    </location>
</feature>
<evidence type="ECO:0000256" key="3">
    <source>
        <dbReference type="ARBA" id="ARBA00022448"/>
    </source>
</evidence>
<evidence type="ECO:0000256" key="12">
    <source>
        <dbReference type="ARBA" id="ARBA00023139"/>
    </source>
</evidence>
<keyword evidence="8" id="KW-0625">Polysaccharide transport</keyword>
<evidence type="ECO:0000256" key="15">
    <source>
        <dbReference type="SAM" id="SignalP"/>
    </source>
</evidence>
<gene>
    <name evidence="18" type="ORF">SAMN02745220_01300</name>
</gene>
<dbReference type="Pfam" id="PF02563">
    <property type="entry name" value="Poly_export"/>
    <property type="match status" value="1"/>
</dbReference>
<comment type="similarity">
    <text evidence="2">Belongs to the BexD/CtrA/VexA family.</text>
</comment>
<name>A0A1M7Y2S7_9BACT</name>
<dbReference type="Proteomes" id="UP000184603">
    <property type="component" value="Unassembled WGS sequence"/>
</dbReference>
<comment type="subcellular location">
    <subcellularLocation>
        <location evidence="1">Cell outer membrane</location>
        <topology evidence="1">Multi-pass membrane protein</topology>
    </subcellularLocation>
</comment>
<evidence type="ECO:0000256" key="14">
    <source>
        <dbReference type="ARBA" id="ARBA00023288"/>
    </source>
</evidence>
<feature type="signal peptide" evidence="15">
    <location>
        <begin position="1"/>
        <end position="23"/>
    </location>
</feature>
<dbReference type="GO" id="GO:0015288">
    <property type="term" value="F:porin activity"/>
    <property type="evidence" value="ECO:0007669"/>
    <property type="project" value="UniProtKB-KW"/>
</dbReference>
<keyword evidence="7 15" id="KW-0732">Signal</keyword>
<keyword evidence="13" id="KW-0998">Cell outer membrane</keyword>
<dbReference type="InterPro" id="IPR003715">
    <property type="entry name" value="Poly_export_N"/>
</dbReference>
<keyword evidence="14" id="KW-0449">Lipoprotein</keyword>
<keyword evidence="9" id="KW-0406">Ion transport</keyword>
<evidence type="ECO:0000256" key="7">
    <source>
        <dbReference type="ARBA" id="ARBA00022729"/>
    </source>
</evidence>
<protein>
    <submittedName>
        <fullName evidence="18">Polysaccharide export outer membrane protein</fullName>
    </submittedName>
</protein>
<evidence type="ECO:0000256" key="5">
    <source>
        <dbReference type="ARBA" id="ARBA00022597"/>
    </source>
</evidence>
<dbReference type="GO" id="GO:0006811">
    <property type="term" value="P:monoatomic ion transport"/>
    <property type="evidence" value="ECO:0007669"/>
    <property type="project" value="UniProtKB-KW"/>
</dbReference>
<reference evidence="18 19" key="1">
    <citation type="submission" date="2016-12" db="EMBL/GenBank/DDBJ databases">
        <authorList>
            <person name="Song W.-J."/>
            <person name="Kurnit D.M."/>
        </authorList>
    </citation>
    <scope>NUCLEOTIDE SEQUENCE [LARGE SCALE GENOMIC DNA]</scope>
    <source>
        <strain evidence="18 19">DSM 18488</strain>
    </source>
</reference>
<sequence length="239" mass="25787">MVGIRSFMFSFVMVLLCAFSSFAAQSTKDISASDDLKIQAKKTVLGGSGVVKPQDPEYVIGHGDFLEVQVYGEGSMAVSAPTTTPDEGSSGADAAGTGIQVRIDGRVSLKHIGDVEVVDMTLTQMADYLKLLYATVYDDPIVTVVLKKSNSKLYTVMGKVVNPGIYNIDQPINLVQVIARSGGFTEWANSELTVVRENGSKSSPMFSGNTLKFDYDDFLDGRNLEKNIVIKSGDIIIVH</sequence>
<dbReference type="InterPro" id="IPR049712">
    <property type="entry name" value="Poly_export"/>
</dbReference>
<evidence type="ECO:0000256" key="10">
    <source>
        <dbReference type="ARBA" id="ARBA00023114"/>
    </source>
</evidence>
<keyword evidence="11" id="KW-0472">Membrane</keyword>
<keyword evidence="6" id="KW-0812">Transmembrane</keyword>
<evidence type="ECO:0000256" key="2">
    <source>
        <dbReference type="ARBA" id="ARBA00009450"/>
    </source>
</evidence>
<evidence type="ECO:0000256" key="13">
    <source>
        <dbReference type="ARBA" id="ARBA00023237"/>
    </source>
</evidence>
<evidence type="ECO:0000256" key="1">
    <source>
        <dbReference type="ARBA" id="ARBA00004571"/>
    </source>
</evidence>
<dbReference type="GO" id="GO:0046930">
    <property type="term" value="C:pore complex"/>
    <property type="evidence" value="ECO:0007669"/>
    <property type="project" value="UniProtKB-KW"/>
</dbReference>